<dbReference type="EMBL" id="CP037421">
    <property type="protein sequence ID" value="QDT25476.1"/>
    <property type="molecule type" value="Genomic_DNA"/>
</dbReference>
<evidence type="ECO:0000313" key="3">
    <source>
        <dbReference type="Proteomes" id="UP000315647"/>
    </source>
</evidence>
<protein>
    <submittedName>
        <fullName evidence="2">Uncharacterized protein</fullName>
    </submittedName>
</protein>
<proteinExistence type="predicted"/>
<reference evidence="2 4" key="1">
    <citation type="submission" date="2019-02" db="EMBL/GenBank/DDBJ databases">
        <title>Deep-cultivation of Planctomycetes and their phenomic and genomic characterization uncovers novel biology.</title>
        <authorList>
            <person name="Wiegand S."/>
            <person name="Jogler M."/>
            <person name="Boedeker C."/>
            <person name="Pinto D."/>
            <person name="Vollmers J."/>
            <person name="Rivas-Marin E."/>
            <person name="Kohn T."/>
            <person name="Peeters S.H."/>
            <person name="Heuer A."/>
            <person name="Rast P."/>
            <person name="Oberbeckmann S."/>
            <person name="Bunk B."/>
            <person name="Jeske O."/>
            <person name="Meyerdierks A."/>
            <person name="Storesund J.E."/>
            <person name="Kallscheuer N."/>
            <person name="Luecker S."/>
            <person name="Lage O.M."/>
            <person name="Pohl T."/>
            <person name="Merkel B.J."/>
            <person name="Hornburger P."/>
            <person name="Mueller R.-W."/>
            <person name="Bruemmer F."/>
            <person name="Labrenz M."/>
            <person name="Spormann A.M."/>
            <person name="Op den Camp H."/>
            <person name="Overmann J."/>
            <person name="Amann R."/>
            <person name="Jetten M.S.M."/>
            <person name="Mascher T."/>
            <person name="Medema M.H."/>
            <person name="Devos D.P."/>
            <person name="Kaster A.-K."/>
            <person name="Ovreas L."/>
            <person name="Rohde M."/>
            <person name="Galperin M.Y."/>
            <person name="Jogler C."/>
        </authorList>
    </citation>
    <scope>NUCLEOTIDE SEQUENCE [LARGE SCALE GENOMIC DNA]</scope>
    <source>
        <strain evidence="1 3">Enr10</strain>
        <strain evidence="2 4">Pan153</strain>
    </source>
</reference>
<keyword evidence="3" id="KW-1185">Reference proteome</keyword>
<dbReference type="Proteomes" id="UP000320839">
    <property type="component" value="Chromosome"/>
</dbReference>
<evidence type="ECO:0000313" key="2">
    <source>
        <dbReference type="EMBL" id="QDV18444.1"/>
    </source>
</evidence>
<dbReference type="Proteomes" id="UP000315647">
    <property type="component" value="Chromosome"/>
</dbReference>
<dbReference type="AlphaFoldDB" id="A0A518FQ15"/>
<name>A0A518FQ15_9PLAN</name>
<sequence length="59" mass="6739">MHINSEIMAKILDELDLAHKNECLALSTSDEQTKALCQKYARDHRNRASLLVGLQERSE</sequence>
<gene>
    <name evidence="1" type="ORF">Enr10x_07720</name>
    <name evidence="2" type="ORF">Pan153_31020</name>
</gene>
<dbReference type="EMBL" id="CP036317">
    <property type="protein sequence ID" value="QDV18444.1"/>
    <property type="molecule type" value="Genomic_DNA"/>
</dbReference>
<evidence type="ECO:0000313" key="4">
    <source>
        <dbReference type="Proteomes" id="UP000320839"/>
    </source>
</evidence>
<evidence type="ECO:0000313" key="1">
    <source>
        <dbReference type="EMBL" id="QDT25476.1"/>
    </source>
</evidence>
<accession>A0A517Q1J3</accession>
<organism evidence="2 4">
    <name type="scientific">Gimesia panareensis</name>
    <dbReference type="NCBI Taxonomy" id="2527978"/>
    <lineage>
        <taxon>Bacteria</taxon>
        <taxon>Pseudomonadati</taxon>
        <taxon>Planctomycetota</taxon>
        <taxon>Planctomycetia</taxon>
        <taxon>Planctomycetales</taxon>
        <taxon>Planctomycetaceae</taxon>
        <taxon>Gimesia</taxon>
    </lineage>
</organism>
<accession>A0A518FQ15</accession>